<evidence type="ECO:0000256" key="8">
    <source>
        <dbReference type="ARBA" id="ARBA00023098"/>
    </source>
</evidence>
<evidence type="ECO:0000313" key="11">
    <source>
        <dbReference type="EMBL" id="GBO17776.1"/>
    </source>
</evidence>
<evidence type="ECO:0000256" key="1">
    <source>
        <dbReference type="ARBA" id="ARBA00004141"/>
    </source>
</evidence>
<keyword evidence="3" id="KW-0444">Lipid biosynthesis</keyword>
<evidence type="ECO:0000256" key="7">
    <source>
        <dbReference type="ARBA" id="ARBA00023002"/>
    </source>
</evidence>
<comment type="similarity">
    <text evidence="2">Belongs to the fatty acid desaturase type 1 family.</text>
</comment>
<keyword evidence="6" id="KW-1133">Transmembrane helix</keyword>
<evidence type="ECO:0000256" key="10">
    <source>
        <dbReference type="ARBA" id="ARBA00023160"/>
    </source>
</evidence>
<keyword evidence="12" id="KW-1185">Reference proteome</keyword>
<keyword evidence="9" id="KW-0472">Membrane</keyword>
<keyword evidence="7" id="KW-0560">Oxidoreductase</keyword>
<dbReference type="GO" id="GO:0005506">
    <property type="term" value="F:iron ion binding"/>
    <property type="evidence" value="ECO:0007669"/>
    <property type="project" value="TreeGrafter"/>
</dbReference>
<accession>A0A4Y2V142</accession>
<dbReference type="Proteomes" id="UP000499080">
    <property type="component" value="Unassembled WGS sequence"/>
</dbReference>
<dbReference type="OrthoDB" id="10260134at2759"/>
<proteinExistence type="inferred from homology"/>
<name>A0A4Y2V142_ARAVE</name>
<keyword evidence="8" id="KW-0443">Lipid metabolism</keyword>
<dbReference type="GO" id="GO:0006636">
    <property type="term" value="P:unsaturated fatty acid biosynthetic process"/>
    <property type="evidence" value="ECO:0007669"/>
    <property type="project" value="TreeGrafter"/>
</dbReference>
<protein>
    <recommendedName>
        <fullName evidence="13">Stearoyl-CoA desaturase 5</fullName>
    </recommendedName>
</protein>
<dbReference type="GO" id="GO:0005789">
    <property type="term" value="C:endoplasmic reticulum membrane"/>
    <property type="evidence" value="ECO:0007669"/>
    <property type="project" value="TreeGrafter"/>
</dbReference>
<organism evidence="11 12">
    <name type="scientific">Araneus ventricosus</name>
    <name type="common">Orbweaver spider</name>
    <name type="synonym">Epeira ventricosa</name>
    <dbReference type="NCBI Taxonomy" id="182803"/>
    <lineage>
        <taxon>Eukaryota</taxon>
        <taxon>Metazoa</taxon>
        <taxon>Ecdysozoa</taxon>
        <taxon>Arthropoda</taxon>
        <taxon>Chelicerata</taxon>
        <taxon>Arachnida</taxon>
        <taxon>Araneae</taxon>
        <taxon>Araneomorphae</taxon>
        <taxon>Entelegynae</taxon>
        <taxon>Araneoidea</taxon>
        <taxon>Araneidae</taxon>
        <taxon>Araneus</taxon>
    </lineage>
</organism>
<evidence type="ECO:0000256" key="4">
    <source>
        <dbReference type="ARBA" id="ARBA00022692"/>
    </source>
</evidence>
<gene>
    <name evidence="11" type="ORF">AVEN_59179_1</name>
</gene>
<keyword evidence="4" id="KW-0812">Transmembrane</keyword>
<keyword evidence="10" id="KW-0275">Fatty acid biosynthesis</keyword>
<evidence type="ECO:0000256" key="3">
    <source>
        <dbReference type="ARBA" id="ARBA00022516"/>
    </source>
</evidence>
<evidence type="ECO:0000256" key="5">
    <source>
        <dbReference type="ARBA" id="ARBA00022832"/>
    </source>
</evidence>
<reference evidence="11 12" key="1">
    <citation type="journal article" date="2019" name="Sci. Rep.">
        <title>Orb-weaving spider Araneus ventricosus genome elucidates the spidroin gene catalogue.</title>
        <authorList>
            <person name="Kono N."/>
            <person name="Nakamura H."/>
            <person name="Ohtoshi R."/>
            <person name="Moran D.A.P."/>
            <person name="Shinohara A."/>
            <person name="Yoshida Y."/>
            <person name="Fujiwara M."/>
            <person name="Mori M."/>
            <person name="Tomita M."/>
            <person name="Arakawa K."/>
        </authorList>
    </citation>
    <scope>NUCLEOTIDE SEQUENCE [LARGE SCALE GENOMIC DNA]</scope>
</reference>
<comment type="caution">
    <text evidence="11">The sequence shown here is derived from an EMBL/GenBank/DDBJ whole genome shotgun (WGS) entry which is preliminary data.</text>
</comment>
<comment type="subcellular location">
    <subcellularLocation>
        <location evidence="1">Membrane</location>
        <topology evidence="1">Multi-pass membrane protein</topology>
    </subcellularLocation>
</comment>
<evidence type="ECO:0000256" key="2">
    <source>
        <dbReference type="ARBA" id="ARBA00009295"/>
    </source>
</evidence>
<dbReference type="PANTHER" id="PTHR11351:SF31">
    <property type="entry name" value="DESATURASE 1, ISOFORM A-RELATED"/>
    <property type="match status" value="1"/>
</dbReference>
<evidence type="ECO:0000256" key="6">
    <source>
        <dbReference type="ARBA" id="ARBA00022989"/>
    </source>
</evidence>
<keyword evidence="5" id="KW-0276">Fatty acid metabolism</keyword>
<evidence type="ECO:0000256" key="9">
    <source>
        <dbReference type="ARBA" id="ARBA00023136"/>
    </source>
</evidence>
<dbReference type="AlphaFoldDB" id="A0A4Y2V142"/>
<evidence type="ECO:0000313" key="12">
    <source>
        <dbReference type="Proteomes" id="UP000499080"/>
    </source>
</evidence>
<dbReference type="GO" id="GO:0004768">
    <property type="term" value="F:stearoyl-CoA 9-desaturase activity"/>
    <property type="evidence" value="ECO:0007669"/>
    <property type="project" value="TreeGrafter"/>
</dbReference>
<dbReference type="EMBL" id="BGPR01041503">
    <property type="protein sequence ID" value="GBO17776.1"/>
    <property type="molecule type" value="Genomic_DNA"/>
</dbReference>
<sequence length="76" mass="8816">MEFVFHRCLGKVLRKPEQHMTCKSAAHKYGVQPFDKYIEARENPVAALLAVSEGWHNYHHVFPWTTPPVNWATPLT</sequence>
<dbReference type="PANTHER" id="PTHR11351">
    <property type="entry name" value="ACYL-COA DESATURASE"/>
    <property type="match status" value="1"/>
</dbReference>
<evidence type="ECO:0008006" key="13">
    <source>
        <dbReference type="Google" id="ProtNLM"/>
    </source>
</evidence>
<dbReference type="InterPro" id="IPR015876">
    <property type="entry name" value="Acyl-CoA_DS"/>
</dbReference>